<name>A0A7X5KLP3_9FIRM</name>
<comment type="caution">
    <text evidence="10">The sequence shown here is derived from an EMBL/GenBank/DDBJ whole genome shotgun (WGS) entry which is preliminary data.</text>
</comment>
<keyword evidence="11" id="KW-1185">Reference proteome</keyword>
<feature type="transmembrane region" description="Helical" evidence="6">
    <location>
        <begin position="319"/>
        <end position="338"/>
    </location>
</feature>
<evidence type="ECO:0000259" key="7">
    <source>
        <dbReference type="Pfam" id="PF03772"/>
    </source>
</evidence>
<proteinExistence type="predicted"/>
<gene>
    <name evidence="10" type="ORF">GXN74_03970</name>
</gene>
<dbReference type="InterPro" id="IPR052159">
    <property type="entry name" value="Competence_DNA_uptake"/>
</dbReference>
<evidence type="ECO:0000256" key="2">
    <source>
        <dbReference type="ARBA" id="ARBA00022475"/>
    </source>
</evidence>
<evidence type="ECO:0000313" key="10">
    <source>
        <dbReference type="EMBL" id="NDL66904.1"/>
    </source>
</evidence>
<feature type="transmembrane region" description="Helical" evidence="6">
    <location>
        <begin position="401"/>
        <end position="426"/>
    </location>
</feature>
<keyword evidence="2" id="KW-1003">Cell membrane</keyword>
<protein>
    <submittedName>
        <fullName evidence="10">DNA internalization-related competence protein ComEC/Rec2</fullName>
    </submittedName>
</protein>
<dbReference type="InterPro" id="IPR025405">
    <property type="entry name" value="DUF4131"/>
</dbReference>
<accession>A0A7X5KLP3</accession>
<reference evidence="10 11" key="1">
    <citation type="submission" date="2020-01" db="EMBL/GenBank/DDBJ databases">
        <title>Anaeroalcalibacter tamaniensis gen. nov., sp. nov., moderately halophilic strictly anaerobic fermenter bacterium from mud volcano of Taman peninsula.</title>
        <authorList>
            <person name="Frolova A."/>
            <person name="Merkel A.Y."/>
            <person name="Slobodkin A.I."/>
        </authorList>
    </citation>
    <scope>NUCLEOTIDE SEQUENCE [LARGE SCALE GENOMIC DNA]</scope>
    <source>
        <strain evidence="10 11">F-3ap</strain>
    </source>
</reference>
<feature type="domain" description="DUF4131" evidence="9">
    <location>
        <begin position="39"/>
        <end position="185"/>
    </location>
</feature>
<feature type="transmembrane region" description="Helical" evidence="6">
    <location>
        <begin position="467"/>
        <end position="486"/>
    </location>
</feature>
<evidence type="ECO:0000256" key="6">
    <source>
        <dbReference type="SAM" id="Phobius"/>
    </source>
</evidence>
<dbReference type="InterPro" id="IPR035681">
    <property type="entry name" value="ComA-like_MBL"/>
</dbReference>
<dbReference type="RefSeq" id="WP_162369631.1">
    <property type="nucleotide sequence ID" value="NZ_JAAEEH010000007.1"/>
</dbReference>
<evidence type="ECO:0000256" key="3">
    <source>
        <dbReference type="ARBA" id="ARBA00022692"/>
    </source>
</evidence>
<sequence length="794" mass="86738">MTSSRTVPLLSHATRRPAFLLAAAFVAGTLLYGPYGSVAVPAGVGALALFRLGKAHDRKWIPILLAMCLFGFLRFHAMALFLEEMELLGEGERSFYGRVEEVGKTDRGSVWTVRILDVGNRRYPSWQAVRGRFFQEGDLEAAPGDLVRFRSRPQLIPAPSNPGAFNQRTYRFARSTYIQGDMEGAFLLPGTGRGPLAWRHGFHRLERAALEKVLEPRHLGMLETILLARKDLLEEEDLESFRVGGLSHLLAVSGLHTGILVLGFHWMARRLTGSRVLGTVLAFFFLLAYSFLAGGGFSIQRAGAMLFLFLLAPFQGERYDGLSALSLVCLVWTAYNPWILRDAGFLLSVSAVLGILVVLPVLEDSFNPDRRPLAQGLLVSLSATLCTLPVLVLYFHRIPLYGILANLLAVPVFGGVVLLCVLVLCLAWTWTPLAVFFSASLVHLLDYLVGVGDFFGNLPGGTWVPGVLQGWGMVFYVLWLGGHLLLLSRWSWTHTRRLHLLVLLGFLVALSCHQTWREGRLEVVFLDVGQGDAAFFSHGGETFLVDGGGLRHLEETNTGRRVVAKALESKGIGRLSGVFLSHSDYDHSQGVLELLEDMEVGFLAVSRLYADQRDLQLEPLLVKAEEMGVALHHLHPGDGIQVGALAVTDVSPPLEAGEVVKNNDRSLVLRLDLGEFSLGFTGDVESLAENRMADGALAGVDLLKVPHHGAGTSSGQGWLDRIGPKAAVFSYGRNNPYGHPSPEVLLRYEEAGALGLHTALQGAVAATTDGKGGFRLEVQNPRGQSLAIKERGLW</sequence>
<dbReference type="Pfam" id="PF03772">
    <property type="entry name" value="Competence"/>
    <property type="match status" value="1"/>
</dbReference>
<dbReference type="InterPro" id="IPR004797">
    <property type="entry name" value="Competence_ComEC/Rec2"/>
</dbReference>
<comment type="subcellular location">
    <subcellularLocation>
        <location evidence="1">Cell membrane</location>
        <topology evidence="1">Multi-pass membrane protein</topology>
    </subcellularLocation>
</comment>
<dbReference type="Pfam" id="PF12706">
    <property type="entry name" value="Lactamase_B_2"/>
    <property type="match status" value="1"/>
</dbReference>
<evidence type="ECO:0000313" key="11">
    <source>
        <dbReference type="Proteomes" id="UP000461585"/>
    </source>
</evidence>
<evidence type="ECO:0000256" key="4">
    <source>
        <dbReference type="ARBA" id="ARBA00022989"/>
    </source>
</evidence>
<dbReference type="NCBIfam" id="TIGR00361">
    <property type="entry name" value="ComEC_Rec2"/>
    <property type="match status" value="1"/>
</dbReference>
<feature type="transmembrane region" description="Helical" evidence="6">
    <location>
        <begin position="63"/>
        <end position="82"/>
    </location>
</feature>
<keyword evidence="4 6" id="KW-1133">Transmembrane helix</keyword>
<evidence type="ECO:0000259" key="9">
    <source>
        <dbReference type="Pfam" id="PF13567"/>
    </source>
</evidence>
<feature type="transmembrane region" description="Helical" evidence="6">
    <location>
        <begin position="498"/>
        <end position="516"/>
    </location>
</feature>
<dbReference type="Proteomes" id="UP000461585">
    <property type="component" value="Unassembled WGS sequence"/>
</dbReference>
<keyword evidence="5 6" id="KW-0472">Membrane</keyword>
<evidence type="ECO:0000256" key="5">
    <source>
        <dbReference type="ARBA" id="ARBA00023136"/>
    </source>
</evidence>
<dbReference type="InterPro" id="IPR004477">
    <property type="entry name" value="ComEC_N"/>
</dbReference>
<dbReference type="NCBIfam" id="TIGR00360">
    <property type="entry name" value="ComEC_N-term"/>
    <property type="match status" value="1"/>
</dbReference>
<dbReference type="GO" id="GO:0030420">
    <property type="term" value="P:establishment of competence for transformation"/>
    <property type="evidence" value="ECO:0007669"/>
    <property type="project" value="InterPro"/>
</dbReference>
<keyword evidence="3 6" id="KW-0812">Transmembrane</keyword>
<dbReference type="EMBL" id="JAAEEH010000007">
    <property type="protein sequence ID" value="NDL66904.1"/>
    <property type="molecule type" value="Genomic_DNA"/>
</dbReference>
<feature type="transmembrane region" description="Helical" evidence="6">
    <location>
        <begin position="374"/>
        <end position="395"/>
    </location>
</feature>
<dbReference type="Gene3D" id="3.60.15.10">
    <property type="entry name" value="Ribonuclease Z/Hydroxyacylglutathione hydrolase-like"/>
    <property type="match status" value="1"/>
</dbReference>
<feature type="transmembrane region" description="Helical" evidence="6">
    <location>
        <begin position="249"/>
        <end position="268"/>
    </location>
</feature>
<feature type="domain" description="Metallo-beta-lactamase" evidence="8">
    <location>
        <begin position="569"/>
        <end position="706"/>
    </location>
</feature>
<organism evidence="10 11">
    <name type="scientific">Anaerotalea alkaliphila</name>
    <dbReference type="NCBI Taxonomy" id="2662126"/>
    <lineage>
        <taxon>Bacteria</taxon>
        <taxon>Bacillati</taxon>
        <taxon>Bacillota</taxon>
        <taxon>Clostridia</taxon>
        <taxon>Eubacteriales</taxon>
        <taxon>Anaerotalea</taxon>
    </lineage>
</organism>
<dbReference type="PANTHER" id="PTHR30619:SF1">
    <property type="entry name" value="RECOMBINATION PROTEIN 2"/>
    <property type="match status" value="1"/>
</dbReference>
<dbReference type="PANTHER" id="PTHR30619">
    <property type="entry name" value="DNA INTERNALIZATION/COMPETENCE PROTEIN COMEC/REC2"/>
    <property type="match status" value="1"/>
</dbReference>
<dbReference type="InterPro" id="IPR036866">
    <property type="entry name" value="RibonucZ/Hydroxyglut_hydro"/>
</dbReference>
<dbReference type="InterPro" id="IPR001279">
    <property type="entry name" value="Metallo-B-lactamas"/>
</dbReference>
<feature type="domain" description="ComEC/Rec2-related protein" evidence="7">
    <location>
        <begin position="226"/>
        <end position="489"/>
    </location>
</feature>
<evidence type="ECO:0000259" key="8">
    <source>
        <dbReference type="Pfam" id="PF12706"/>
    </source>
</evidence>
<dbReference type="CDD" id="cd07731">
    <property type="entry name" value="ComA-like_MBL-fold"/>
    <property type="match status" value="1"/>
</dbReference>
<feature type="transmembrane region" description="Helical" evidence="6">
    <location>
        <begin position="344"/>
        <end position="362"/>
    </location>
</feature>
<dbReference type="AlphaFoldDB" id="A0A7X5KLP3"/>
<dbReference type="GO" id="GO:0005886">
    <property type="term" value="C:plasma membrane"/>
    <property type="evidence" value="ECO:0007669"/>
    <property type="project" value="UniProtKB-SubCell"/>
</dbReference>
<dbReference type="SUPFAM" id="SSF56281">
    <property type="entry name" value="Metallo-hydrolase/oxidoreductase"/>
    <property type="match status" value="1"/>
</dbReference>
<dbReference type="Pfam" id="PF13567">
    <property type="entry name" value="DUF4131"/>
    <property type="match status" value="1"/>
</dbReference>
<evidence type="ECO:0000256" key="1">
    <source>
        <dbReference type="ARBA" id="ARBA00004651"/>
    </source>
</evidence>
<feature type="transmembrane region" description="Helical" evidence="6">
    <location>
        <begin position="280"/>
        <end position="299"/>
    </location>
</feature>